<dbReference type="CDD" id="cd07062">
    <property type="entry name" value="Peptidase_S66_mccF_like"/>
    <property type="match status" value="1"/>
</dbReference>
<comment type="similarity">
    <text evidence="1">Belongs to the peptidase S66 family.</text>
</comment>
<proteinExistence type="inferred from homology"/>
<evidence type="ECO:0000259" key="5">
    <source>
        <dbReference type="Pfam" id="PF17676"/>
    </source>
</evidence>
<evidence type="ECO:0000313" key="7">
    <source>
        <dbReference type="Proteomes" id="UP000320591"/>
    </source>
</evidence>
<gene>
    <name evidence="6" type="ORF">Dpoa569_0001223</name>
</gene>
<dbReference type="STRING" id="568768.GCA_000406125_02649"/>
<keyword evidence="6" id="KW-0121">Carboxypeptidase</keyword>
<dbReference type="InterPro" id="IPR027478">
    <property type="entry name" value="LdcA_N"/>
</dbReference>
<dbReference type="OrthoDB" id="9807329at2"/>
<dbReference type="InterPro" id="IPR040449">
    <property type="entry name" value="Peptidase_S66_N"/>
</dbReference>
<organism evidence="6 7">
    <name type="scientific">Dickeya poaceiphila</name>
    <dbReference type="NCBI Taxonomy" id="568768"/>
    <lineage>
        <taxon>Bacteria</taxon>
        <taxon>Pseudomonadati</taxon>
        <taxon>Pseudomonadota</taxon>
        <taxon>Gammaproteobacteria</taxon>
        <taxon>Enterobacterales</taxon>
        <taxon>Pectobacteriaceae</taxon>
        <taxon>Dickeya</taxon>
    </lineage>
</organism>
<dbReference type="Pfam" id="PF17676">
    <property type="entry name" value="Peptidase_S66C"/>
    <property type="match status" value="1"/>
</dbReference>
<dbReference type="Gene3D" id="3.40.50.10740">
    <property type="entry name" value="Class I glutamine amidotransferase-like"/>
    <property type="match status" value="1"/>
</dbReference>
<reference evidence="6 7" key="1">
    <citation type="journal article" date="2019" name="Environ. Microbiol.">
        <title>The phytopathogenic nature of Dickeya aquatica 174/2 and the dynamic early evolution of Dickeya pathogenicity.</title>
        <authorList>
            <person name="Duprey A."/>
            <person name="Taib N."/>
            <person name="Leonard S."/>
            <person name="Garin T."/>
            <person name="Flandrois J.P."/>
            <person name="Nasser W."/>
            <person name="Brochier-Armanet C."/>
            <person name="Reverchon S."/>
        </authorList>
    </citation>
    <scope>NUCLEOTIDE SEQUENCE [LARGE SCALE GENOMIC DNA]</scope>
    <source>
        <strain evidence="6 7">NCPPB 569</strain>
    </source>
</reference>
<dbReference type="SUPFAM" id="SSF52317">
    <property type="entry name" value="Class I glutamine amidotransferase-like"/>
    <property type="match status" value="1"/>
</dbReference>
<dbReference type="InterPro" id="IPR027461">
    <property type="entry name" value="Carboxypeptidase_A_C_sf"/>
</dbReference>
<feature type="active site" description="Nucleophile" evidence="3">
    <location>
        <position position="116"/>
    </location>
</feature>
<keyword evidence="7" id="KW-1185">Reference proteome</keyword>
<name>A0A5B8I652_9GAMM</name>
<feature type="domain" description="LD-carboxypeptidase C-terminal" evidence="5">
    <location>
        <begin position="206"/>
        <end position="321"/>
    </location>
</feature>
<evidence type="ECO:0000256" key="3">
    <source>
        <dbReference type="PIRSR" id="PIRSR028757-1"/>
    </source>
</evidence>
<dbReference type="KEGG" id="dic:Dpoa569_0001223"/>
<accession>A0A5B8I652</accession>
<evidence type="ECO:0000259" key="4">
    <source>
        <dbReference type="Pfam" id="PF02016"/>
    </source>
</evidence>
<dbReference type="GO" id="GO:0004180">
    <property type="term" value="F:carboxypeptidase activity"/>
    <property type="evidence" value="ECO:0007669"/>
    <property type="project" value="UniProtKB-KW"/>
</dbReference>
<protein>
    <submittedName>
        <fullName evidence="6">LD-carboxypeptidase</fullName>
    </submittedName>
</protein>
<evidence type="ECO:0000256" key="1">
    <source>
        <dbReference type="ARBA" id="ARBA00010233"/>
    </source>
</evidence>
<dbReference type="SUPFAM" id="SSF141986">
    <property type="entry name" value="LD-carboxypeptidase A C-terminal domain-like"/>
    <property type="match status" value="1"/>
</dbReference>
<feature type="active site" description="Charge relay system" evidence="3">
    <location>
        <position position="306"/>
    </location>
</feature>
<dbReference type="Pfam" id="PF02016">
    <property type="entry name" value="Peptidase_S66"/>
    <property type="match status" value="1"/>
</dbReference>
<evidence type="ECO:0000256" key="2">
    <source>
        <dbReference type="ARBA" id="ARBA00022801"/>
    </source>
</evidence>
<dbReference type="InterPro" id="IPR029062">
    <property type="entry name" value="Class_I_gatase-like"/>
</dbReference>
<keyword evidence="6" id="KW-0645">Protease</keyword>
<feature type="domain" description="LD-carboxypeptidase N-terminal" evidence="4">
    <location>
        <begin position="17"/>
        <end position="136"/>
    </location>
</feature>
<sequence>MSQMLLLPSPLRPGDTIGFFSPSSPATYFAPARFDRAKTFLKQHGYRLCAGTLTGKTDYYRSGSIADRADELNSLIRNPDVRCIMSTIGGNNSNSLLPYLDYDALRRDPKIIIGYSDVTALLLGIYARTGLVTFYGPALVASFGEFPPLVDDTFASFLALTSTVQPDHRYHQPSGWSDERLDWNQQSRAKITYPNQWRFDGNGIYQGRLIGGNLNTMAGIWGSPFMPAIEEGDILLLEDSLKDIATVERSFAHLKLCGVFDRVAAVILGKHELFDDKGTGRDSLTVLREVLNGQPLPVLADFDCCHTHPMLTLPLGVPIRVDFDAGQVSLLAPWLHQP</sequence>
<keyword evidence="2" id="KW-0378">Hydrolase</keyword>
<dbReference type="InterPro" id="IPR003507">
    <property type="entry name" value="S66_fam"/>
</dbReference>
<dbReference type="PANTHER" id="PTHR30237:SF5">
    <property type="entry name" value="CARBOXYPEPTIDASE VC_A0337-RELATED"/>
    <property type="match status" value="1"/>
</dbReference>
<dbReference type="PANTHER" id="PTHR30237">
    <property type="entry name" value="MURAMOYLTETRAPEPTIDE CARBOXYPEPTIDASE"/>
    <property type="match status" value="1"/>
</dbReference>
<dbReference type="PIRSF" id="PIRSF028757">
    <property type="entry name" value="LD-carboxypeptidase"/>
    <property type="match status" value="1"/>
</dbReference>
<feature type="active site" description="Charge relay system" evidence="3">
    <location>
        <position position="238"/>
    </location>
</feature>
<evidence type="ECO:0000313" key="6">
    <source>
        <dbReference type="EMBL" id="QDX29458.1"/>
    </source>
</evidence>
<dbReference type="Proteomes" id="UP000320591">
    <property type="component" value="Chromosome"/>
</dbReference>
<dbReference type="EMBL" id="CP042220">
    <property type="protein sequence ID" value="QDX29458.1"/>
    <property type="molecule type" value="Genomic_DNA"/>
</dbReference>
<dbReference type="InterPro" id="IPR040921">
    <property type="entry name" value="Peptidase_S66C"/>
</dbReference>
<dbReference type="RefSeq" id="WP_042871664.1">
    <property type="nucleotide sequence ID" value="NZ_CM001975.1"/>
</dbReference>
<dbReference type="Gene3D" id="3.50.30.60">
    <property type="entry name" value="LD-carboxypeptidase A C-terminal domain-like"/>
    <property type="match status" value="1"/>
</dbReference>
<dbReference type="AlphaFoldDB" id="A0A5B8I652"/>